<dbReference type="EMBL" id="JBEPLU010000001">
    <property type="protein sequence ID" value="MET3526066.1"/>
    <property type="molecule type" value="Genomic_DNA"/>
</dbReference>
<accession>A0ABV2EGA3</accession>
<sequence>MTPAVPAVLAEIAGIAVRNADPSVHPADRASSLGLSAALLGMAAEVWDGMAARLFEENRAIRTLLARGPAIGLDFFDLASAADEDLRISSLKAANDTLRAALIELQARAEHRGATDLQAAIWAELVASTERRKLANSPA</sequence>
<proteinExistence type="predicted"/>
<comment type="caution">
    <text evidence="1">The sequence shown here is derived from an EMBL/GenBank/DDBJ whole genome shotgun (WGS) entry which is preliminary data.</text>
</comment>
<organism evidence="1 2">
    <name type="scientific">Phenylobacterium koreense</name>
    <dbReference type="NCBI Taxonomy" id="266125"/>
    <lineage>
        <taxon>Bacteria</taxon>
        <taxon>Pseudomonadati</taxon>
        <taxon>Pseudomonadota</taxon>
        <taxon>Alphaproteobacteria</taxon>
        <taxon>Caulobacterales</taxon>
        <taxon>Caulobacteraceae</taxon>
        <taxon>Phenylobacterium</taxon>
    </lineage>
</organism>
<gene>
    <name evidence="1" type="ORF">ABID41_001161</name>
</gene>
<name>A0ABV2EGA3_9CAUL</name>
<dbReference type="Proteomes" id="UP001549110">
    <property type="component" value="Unassembled WGS sequence"/>
</dbReference>
<dbReference type="RefSeq" id="WP_331932511.1">
    <property type="nucleotide sequence ID" value="NZ_JBEPLU010000001.1"/>
</dbReference>
<keyword evidence="2" id="KW-1185">Reference proteome</keyword>
<evidence type="ECO:0000313" key="1">
    <source>
        <dbReference type="EMBL" id="MET3526066.1"/>
    </source>
</evidence>
<protein>
    <submittedName>
        <fullName evidence="1">Uncharacterized protein</fullName>
    </submittedName>
</protein>
<reference evidence="1 2" key="1">
    <citation type="submission" date="2024-06" db="EMBL/GenBank/DDBJ databases">
        <title>Genomic Encyclopedia of Type Strains, Phase IV (KMG-IV): sequencing the most valuable type-strain genomes for metagenomic binning, comparative biology and taxonomic classification.</title>
        <authorList>
            <person name="Goeker M."/>
        </authorList>
    </citation>
    <scope>NUCLEOTIDE SEQUENCE [LARGE SCALE GENOMIC DNA]</scope>
    <source>
        <strain evidence="1 2">DSM 17809</strain>
    </source>
</reference>
<evidence type="ECO:0000313" key="2">
    <source>
        <dbReference type="Proteomes" id="UP001549110"/>
    </source>
</evidence>